<protein>
    <recommendedName>
        <fullName evidence="1">Beta-lactamase-related domain-containing protein</fullName>
    </recommendedName>
</protein>
<keyword evidence="3" id="KW-1185">Reference proteome</keyword>
<gene>
    <name evidence="2" type="ORF">ATE80_10845</name>
</gene>
<dbReference type="Proteomes" id="UP000054011">
    <property type="component" value="Unassembled WGS sequence"/>
</dbReference>
<sequence>MTQDPGTLAQETADRLAGDGVGAVVAAVVGGHAEIRGAGRVAVDRPDTPGADTLFEIGSVTKVFTALCLARLAVAGTVDLDEPLAALLPEDAVVPSRGGAEISLRHLAMHTSGLPRLPKGMFLRSLLRPGAPDPYAGCTARVLLRGLARTRLGARPGERFQYSNLGAGLLGLALARRAGTDYASLVRREICAPLGLVDTVVNVEGDRADRLAQGHDGDRRPAPPWNLADLAGAGGLRSTATDLVAFVRAQWDGPAGPLADAVRLTREVEHPTGPSSWAHLGWVGHRPDPARGGHAQIWHNGGTGGFSSFVGFGPEQRTAVVVLANTRTSVDAAAARLLATLQREHAAPARP</sequence>
<dbReference type="Pfam" id="PF00144">
    <property type="entry name" value="Beta-lactamase"/>
    <property type="match status" value="1"/>
</dbReference>
<proteinExistence type="predicted"/>
<dbReference type="InterPro" id="IPR012338">
    <property type="entry name" value="Beta-lactam/transpept-like"/>
</dbReference>
<comment type="caution">
    <text evidence="2">The sequence shown here is derived from an EMBL/GenBank/DDBJ whole genome shotgun (WGS) entry which is preliminary data.</text>
</comment>
<feature type="domain" description="Beta-lactamase-related" evidence="1">
    <location>
        <begin position="18"/>
        <end position="338"/>
    </location>
</feature>
<dbReference type="OrthoDB" id="3171327at2"/>
<dbReference type="STRING" id="936756.ATE80_10845"/>
<dbReference type="RefSeq" id="WP_058941965.1">
    <property type="nucleotide sequence ID" value="NZ_LNSV01000021.1"/>
</dbReference>
<name>A0A124ECV1_9ACTN</name>
<evidence type="ECO:0000313" key="3">
    <source>
        <dbReference type="Proteomes" id="UP000054011"/>
    </source>
</evidence>
<reference evidence="2 3" key="1">
    <citation type="submission" date="2015-11" db="EMBL/GenBank/DDBJ databases">
        <title>Genome-wide analysis reveals the secondary metabolome in Streptomyces kanasensis ZX01.</title>
        <authorList>
            <person name="Zhang G."/>
            <person name="Han L."/>
            <person name="Feng J."/>
            <person name="Zhang X."/>
        </authorList>
    </citation>
    <scope>NUCLEOTIDE SEQUENCE [LARGE SCALE GENOMIC DNA]</scope>
    <source>
        <strain evidence="2 3">ZX01</strain>
    </source>
</reference>
<dbReference type="AlphaFoldDB" id="A0A124ECV1"/>
<dbReference type="EMBL" id="LNSV01000021">
    <property type="protein sequence ID" value="KUH38767.1"/>
    <property type="molecule type" value="Genomic_DNA"/>
</dbReference>
<dbReference type="Gene3D" id="3.40.710.10">
    <property type="entry name" value="DD-peptidase/beta-lactamase superfamily"/>
    <property type="match status" value="1"/>
</dbReference>
<evidence type="ECO:0000259" key="1">
    <source>
        <dbReference type="Pfam" id="PF00144"/>
    </source>
</evidence>
<dbReference type="PANTHER" id="PTHR46825:SF7">
    <property type="entry name" value="D-ALANYL-D-ALANINE CARBOXYPEPTIDASE"/>
    <property type="match status" value="1"/>
</dbReference>
<dbReference type="PANTHER" id="PTHR46825">
    <property type="entry name" value="D-ALANYL-D-ALANINE-CARBOXYPEPTIDASE/ENDOPEPTIDASE AMPH"/>
    <property type="match status" value="1"/>
</dbReference>
<dbReference type="SUPFAM" id="SSF56601">
    <property type="entry name" value="beta-lactamase/transpeptidase-like"/>
    <property type="match status" value="1"/>
</dbReference>
<dbReference type="InterPro" id="IPR001466">
    <property type="entry name" value="Beta-lactam-related"/>
</dbReference>
<dbReference type="InterPro" id="IPR050491">
    <property type="entry name" value="AmpC-like"/>
</dbReference>
<organism evidence="2 3">
    <name type="scientific">Streptomyces kanasensis</name>
    <dbReference type="NCBI Taxonomy" id="936756"/>
    <lineage>
        <taxon>Bacteria</taxon>
        <taxon>Bacillati</taxon>
        <taxon>Actinomycetota</taxon>
        <taxon>Actinomycetes</taxon>
        <taxon>Kitasatosporales</taxon>
        <taxon>Streptomycetaceae</taxon>
        <taxon>Streptomyces</taxon>
    </lineage>
</organism>
<accession>A0A124ECV1</accession>
<evidence type="ECO:0000313" key="2">
    <source>
        <dbReference type="EMBL" id="KUH38767.1"/>
    </source>
</evidence>